<organism evidence="1 2">
    <name type="scientific">Mycena maculata</name>
    <dbReference type="NCBI Taxonomy" id="230809"/>
    <lineage>
        <taxon>Eukaryota</taxon>
        <taxon>Fungi</taxon>
        <taxon>Dikarya</taxon>
        <taxon>Basidiomycota</taxon>
        <taxon>Agaricomycotina</taxon>
        <taxon>Agaricomycetes</taxon>
        <taxon>Agaricomycetidae</taxon>
        <taxon>Agaricales</taxon>
        <taxon>Marasmiineae</taxon>
        <taxon>Mycenaceae</taxon>
        <taxon>Mycena</taxon>
    </lineage>
</organism>
<proteinExistence type="predicted"/>
<gene>
    <name evidence="1" type="ORF">DFH07DRAFT_938606</name>
</gene>
<feature type="non-terminal residue" evidence="1">
    <location>
        <position position="1"/>
    </location>
</feature>
<reference evidence="1" key="1">
    <citation type="submission" date="2023-03" db="EMBL/GenBank/DDBJ databases">
        <title>Massive genome expansion in bonnet fungi (Mycena s.s.) driven by repeated elements and novel gene families across ecological guilds.</title>
        <authorList>
            <consortium name="Lawrence Berkeley National Laboratory"/>
            <person name="Harder C.B."/>
            <person name="Miyauchi S."/>
            <person name="Viragh M."/>
            <person name="Kuo A."/>
            <person name="Thoen E."/>
            <person name="Andreopoulos B."/>
            <person name="Lu D."/>
            <person name="Skrede I."/>
            <person name="Drula E."/>
            <person name="Henrissat B."/>
            <person name="Morin E."/>
            <person name="Kohler A."/>
            <person name="Barry K."/>
            <person name="LaButti K."/>
            <person name="Morin E."/>
            <person name="Salamov A."/>
            <person name="Lipzen A."/>
            <person name="Mereny Z."/>
            <person name="Hegedus B."/>
            <person name="Baldrian P."/>
            <person name="Stursova M."/>
            <person name="Weitz H."/>
            <person name="Taylor A."/>
            <person name="Grigoriev I.V."/>
            <person name="Nagy L.G."/>
            <person name="Martin F."/>
            <person name="Kauserud H."/>
        </authorList>
    </citation>
    <scope>NUCLEOTIDE SEQUENCE</scope>
    <source>
        <strain evidence="1">CBHHK188m</strain>
    </source>
</reference>
<keyword evidence="2" id="KW-1185">Reference proteome</keyword>
<name>A0AAD7NLK7_9AGAR</name>
<dbReference type="Proteomes" id="UP001215280">
    <property type="component" value="Unassembled WGS sequence"/>
</dbReference>
<evidence type="ECO:0000313" key="1">
    <source>
        <dbReference type="EMBL" id="KAJ7766977.1"/>
    </source>
</evidence>
<accession>A0AAD7NLK7</accession>
<evidence type="ECO:0000313" key="2">
    <source>
        <dbReference type="Proteomes" id="UP001215280"/>
    </source>
</evidence>
<dbReference type="AlphaFoldDB" id="A0AAD7NLK7"/>
<comment type="caution">
    <text evidence="1">The sequence shown here is derived from an EMBL/GenBank/DDBJ whole genome shotgun (WGS) entry which is preliminary data.</text>
</comment>
<sequence>TYPENRCCEQTTFEEPSSLAISAFAVALLLEPPWPPTGTTHPRHPDSAKYLCGEAWRLAQPRTTGSSAPKAAALKTSISPHVNTTTDRILPVLA</sequence>
<dbReference type="EMBL" id="JARJLG010000031">
    <property type="protein sequence ID" value="KAJ7766977.1"/>
    <property type="molecule type" value="Genomic_DNA"/>
</dbReference>
<protein>
    <submittedName>
        <fullName evidence="1">Uncharacterized protein</fullName>
    </submittedName>
</protein>